<reference evidence="2" key="1">
    <citation type="submission" date="2014-09" db="EMBL/GenBank/DDBJ databases">
        <authorList>
            <person name="Magalhaes I.L.F."/>
            <person name="Oliveira U."/>
            <person name="Santos F.R."/>
            <person name="Vidigal T.H.D.A."/>
            <person name="Brescovit A.D."/>
            <person name="Santos A.J."/>
        </authorList>
    </citation>
    <scope>NUCLEOTIDE SEQUENCE</scope>
    <source>
        <tissue evidence="2">Shoot tissue taken approximately 20 cm above the soil surface</tissue>
    </source>
</reference>
<sequence length="129" mass="13992">MIEEMYTEEVNQQSEAKQNPTGTRIKPEKNTTESATTLGGESHLLGTVGNPNSLISSSIVTDGDQFHCYPNLHGGRGGAVSLTLGLQQQPFSSSMMQQQRSLMLQGDGEEVVLPYRNLMGSHLLHDFAG</sequence>
<organism evidence="2">
    <name type="scientific">Arundo donax</name>
    <name type="common">Giant reed</name>
    <name type="synonym">Donax arundinaceus</name>
    <dbReference type="NCBI Taxonomy" id="35708"/>
    <lineage>
        <taxon>Eukaryota</taxon>
        <taxon>Viridiplantae</taxon>
        <taxon>Streptophyta</taxon>
        <taxon>Embryophyta</taxon>
        <taxon>Tracheophyta</taxon>
        <taxon>Spermatophyta</taxon>
        <taxon>Magnoliopsida</taxon>
        <taxon>Liliopsida</taxon>
        <taxon>Poales</taxon>
        <taxon>Poaceae</taxon>
        <taxon>PACMAD clade</taxon>
        <taxon>Arundinoideae</taxon>
        <taxon>Arundineae</taxon>
        <taxon>Arundo</taxon>
    </lineage>
</organism>
<evidence type="ECO:0000256" key="1">
    <source>
        <dbReference type="SAM" id="MobiDB-lite"/>
    </source>
</evidence>
<accession>A0A0A9B0X6</accession>
<feature type="region of interest" description="Disordered" evidence="1">
    <location>
        <begin position="1"/>
        <end position="44"/>
    </location>
</feature>
<reference evidence="2" key="2">
    <citation type="journal article" date="2015" name="Data Brief">
        <title>Shoot transcriptome of the giant reed, Arundo donax.</title>
        <authorList>
            <person name="Barrero R.A."/>
            <person name="Guerrero F.D."/>
            <person name="Moolhuijzen P."/>
            <person name="Goolsby J.A."/>
            <person name="Tidwell J."/>
            <person name="Bellgard S.E."/>
            <person name="Bellgard M.I."/>
        </authorList>
    </citation>
    <scope>NUCLEOTIDE SEQUENCE</scope>
    <source>
        <tissue evidence="2">Shoot tissue taken approximately 20 cm above the soil surface</tissue>
    </source>
</reference>
<proteinExistence type="predicted"/>
<dbReference type="EMBL" id="GBRH01240301">
    <property type="protein sequence ID" value="JAD57594.1"/>
    <property type="molecule type" value="Transcribed_RNA"/>
</dbReference>
<feature type="compositionally biased region" description="Polar residues" evidence="1">
    <location>
        <begin position="9"/>
        <end position="22"/>
    </location>
</feature>
<evidence type="ECO:0000313" key="2">
    <source>
        <dbReference type="EMBL" id="JAD57594.1"/>
    </source>
</evidence>
<name>A0A0A9B0X6_ARUDO</name>
<dbReference type="AlphaFoldDB" id="A0A0A9B0X6"/>
<protein>
    <submittedName>
        <fullName evidence="2">Uncharacterized protein</fullName>
    </submittedName>
</protein>